<evidence type="ECO:0000256" key="2">
    <source>
        <dbReference type="ARBA" id="ARBA00022473"/>
    </source>
</evidence>
<reference evidence="10 11" key="1">
    <citation type="journal article" date="2021" name="Hortic Res">
        <title>The domestication of Cucurbita argyrosperma as revealed by the genome of its wild relative.</title>
        <authorList>
            <person name="Barrera-Redondo J."/>
            <person name="Sanchez-de la Vega G."/>
            <person name="Aguirre-Liguori J.A."/>
            <person name="Castellanos-Morales G."/>
            <person name="Gutierrez-Guerrero Y.T."/>
            <person name="Aguirre-Dugua X."/>
            <person name="Aguirre-Planter E."/>
            <person name="Tenaillon M.I."/>
            <person name="Lira-Saade R."/>
            <person name="Eguiarte L.E."/>
        </authorList>
    </citation>
    <scope>NUCLEOTIDE SEQUENCE [LARGE SCALE GENOMIC DNA]</scope>
    <source>
        <strain evidence="10">JBR-2021</strain>
    </source>
</reference>
<accession>A0AAV6MZI3</accession>
<keyword evidence="7" id="KW-0539">Nucleus</keyword>
<dbReference type="PANTHER" id="PTHR47994">
    <property type="entry name" value="F14D16.11-RELATED"/>
    <property type="match status" value="1"/>
</dbReference>
<dbReference type="GO" id="GO:0048658">
    <property type="term" value="P:anther wall tapetum development"/>
    <property type="evidence" value="ECO:0007669"/>
    <property type="project" value="UniProtKB-ARBA"/>
</dbReference>
<dbReference type="InterPro" id="IPR017930">
    <property type="entry name" value="Myb_dom"/>
</dbReference>
<evidence type="ECO:0000259" key="8">
    <source>
        <dbReference type="PROSITE" id="PS50090"/>
    </source>
</evidence>
<name>A0AAV6MZI3_9ROSI</name>
<feature type="domain" description="HTH myb-type" evidence="9">
    <location>
        <begin position="66"/>
        <end position="116"/>
    </location>
</feature>
<keyword evidence="6" id="KW-0804">Transcription</keyword>
<evidence type="ECO:0000256" key="5">
    <source>
        <dbReference type="ARBA" id="ARBA00023125"/>
    </source>
</evidence>
<dbReference type="SMART" id="SM00717">
    <property type="entry name" value="SANT"/>
    <property type="match status" value="2"/>
</dbReference>
<keyword evidence="5" id="KW-0238">DNA-binding</keyword>
<dbReference type="GO" id="GO:0003677">
    <property type="term" value="F:DNA binding"/>
    <property type="evidence" value="ECO:0007669"/>
    <property type="project" value="UniProtKB-KW"/>
</dbReference>
<comment type="caution">
    <text evidence="10">The sequence shown here is derived from an EMBL/GenBank/DDBJ whole genome shotgun (WGS) entry which is preliminary data.</text>
</comment>
<dbReference type="InterPro" id="IPR001005">
    <property type="entry name" value="SANT/Myb"/>
</dbReference>
<evidence type="ECO:0000313" key="10">
    <source>
        <dbReference type="EMBL" id="KAG6589485.1"/>
    </source>
</evidence>
<evidence type="ECO:0000256" key="7">
    <source>
        <dbReference type="ARBA" id="ARBA00023242"/>
    </source>
</evidence>
<dbReference type="Proteomes" id="UP000685013">
    <property type="component" value="Chromosome 10"/>
</dbReference>
<keyword evidence="3" id="KW-0677">Repeat</keyword>
<dbReference type="CDD" id="cd00167">
    <property type="entry name" value="SANT"/>
    <property type="match status" value="2"/>
</dbReference>
<feature type="domain" description="HTH myb-type" evidence="9">
    <location>
        <begin position="9"/>
        <end position="65"/>
    </location>
</feature>
<comment type="subcellular location">
    <subcellularLocation>
        <location evidence="1">Nucleus</location>
    </subcellularLocation>
</comment>
<protein>
    <submittedName>
        <fullName evidence="10">Transcription factor MYB35</fullName>
    </submittedName>
</protein>
<keyword evidence="2" id="KW-0217">Developmental protein</keyword>
<dbReference type="GO" id="GO:0005634">
    <property type="term" value="C:nucleus"/>
    <property type="evidence" value="ECO:0007669"/>
    <property type="project" value="UniProtKB-SubCell"/>
</dbReference>
<evidence type="ECO:0000256" key="3">
    <source>
        <dbReference type="ARBA" id="ARBA00022737"/>
    </source>
</evidence>
<dbReference type="PANTHER" id="PTHR47994:SF5">
    <property type="entry name" value="F14D16.11-RELATED"/>
    <property type="match status" value="1"/>
</dbReference>
<feature type="domain" description="Myb-like" evidence="8">
    <location>
        <begin position="62"/>
        <end position="112"/>
    </location>
</feature>
<dbReference type="PROSITE" id="PS50090">
    <property type="entry name" value="MYB_LIKE"/>
    <property type="match status" value="2"/>
</dbReference>
<evidence type="ECO:0000259" key="9">
    <source>
        <dbReference type="PROSITE" id="PS51294"/>
    </source>
</evidence>
<dbReference type="FunFam" id="1.10.10.60:FF:000015">
    <property type="entry name" value="Transcription factor RAX3"/>
    <property type="match status" value="1"/>
</dbReference>
<dbReference type="Pfam" id="PF00249">
    <property type="entry name" value="Myb_DNA-binding"/>
    <property type="match status" value="2"/>
</dbReference>
<dbReference type="InterPro" id="IPR015495">
    <property type="entry name" value="Myb_TF_plants"/>
</dbReference>
<evidence type="ECO:0000256" key="1">
    <source>
        <dbReference type="ARBA" id="ARBA00004123"/>
    </source>
</evidence>
<evidence type="ECO:0000313" key="11">
    <source>
        <dbReference type="Proteomes" id="UP000685013"/>
    </source>
</evidence>
<organism evidence="10 11">
    <name type="scientific">Cucurbita argyrosperma subsp. sororia</name>
    <dbReference type="NCBI Taxonomy" id="37648"/>
    <lineage>
        <taxon>Eukaryota</taxon>
        <taxon>Viridiplantae</taxon>
        <taxon>Streptophyta</taxon>
        <taxon>Embryophyta</taxon>
        <taxon>Tracheophyta</taxon>
        <taxon>Spermatophyta</taxon>
        <taxon>Magnoliopsida</taxon>
        <taxon>eudicotyledons</taxon>
        <taxon>Gunneridae</taxon>
        <taxon>Pentapetalae</taxon>
        <taxon>rosids</taxon>
        <taxon>fabids</taxon>
        <taxon>Cucurbitales</taxon>
        <taxon>Cucurbitaceae</taxon>
        <taxon>Cucurbiteae</taxon>
        <taxon>Cucurbita</taxon>
    </lineage>
</organism>
<keyword evidence="11" id="KW-1185">Reference proteome</keyword>
<dbReference type="PROSITE" id="PS51294">
    <property type="entry name" value="HTH_MYB"/>
    <property type="match status" value="2"/>
</dbReference>
<evidence type="ECO:0000256" key="4">
    <source>
        <dbReference type="ARBA" id="ARBA00023015"/>
    </source>
</evidence>
<keyword evidence="4" id="KW-0805">Transcription regulation</keyword>
<dbReference type="GO" id="GO:0009555">
    <property type="term" value="P:pollen development"/>
    <property type="evidence" value="ECO:0007669"/>
    <property type="project" value="UniProtKB-ARBA"/>
</dbReference>
<dbReference type="EMBL" id="JAGKQH010000010">
    <property type="protein sequence ID" value="KAG6589485.1"/>
    <property type="molecule type" value="Genomic_DNA"/>
</dbReference>
<dbReference type="FunFam" id="1.10.10.60:FF:000204">
    <property type="entry name" value="transcription factor MYB80"/>
    <property type="match status" value="1"/>
</dbReference>
<dbReference type="AlphaFoldDB" id="A0AAV6MZI3"/>
<feature type="domain" description="Myb-like" evidence="8">
    <location>
        <begin position="9"/>
        <end position="61"/>
    </location>
</feature>
<proteinExistence type="predicted"/>
<evidence type="ECO:0000256" key="6">
    <source>
        <dbReference type="ARBA" id="ARBA00023163"/>
    </source>
</evidence>
<feature type="non-terminal residue" evidence="10">
    <location>
        <position position="1"/>
    </location>
</feature>
<gene>
    <name evidence="10" type="primary">MYB35</name>
    <name evidence="10" type="ORF">SDJN03_14908</name>
</gene>
<sequence length="359" mass="40925">MVRVPCCDKLNLKRGLWTAEEDAKILAYVSKHGTSNWTSAPKKAGLRRCGKSCRLRWTSYLRPDLKHHNFTPQEEELIIRLHAAIGSRWAIIAQQLPGRTDNDVKNYWNTKLRKKLSEMGIDPVTHKPFSQILADYGNIGGLPRSTNRIGSLNRDLKTSPYMKPEQHSNSAQELFRGIDVVMSTPTMLLPETEPSIDKFMNGNVHQLNTNPSLNLLAQLQAMQLVTEASHCTSNEPIQPHFNTQGYLPSSSSSSSSAFIWQDFLLEDAFLPSEPREHENVAEFALNQNAFQTQNGTSKEEMNKEKSEYQYDRFEAMHCLTENDVEASSSTENTFIETLFHQEDKILFDFLNLLDEPLYD</sequence>